<evidence type="ECO:0000313" key="1">
    <source>
        <dbReference type="EMBL" id="MEX0431346.1"/>
    </source>
</evidence>
<gene>
    <name evidence="1" type="ORF">V6X30_08030</name>
</gene>
<reference evidence="1 2" key="1">
    <citation type="submission" date="2024-02" db="EMBL/GenBank/DDBJ databases">
        <title>New especies of Spiribacter isolated from saline water.</title>
        <authorList>
            <person name="Leon M.J."/>
            <person name="De La Haba R."/>
            <person name="Sanchez-Porro C."/>
            <person name="Ventosa A."/>
        </authorList>
    </citation>
    <scope>NUCLEOTIDE SEQUENCE [LARGE SCALE GENOMIC DNA]</scope>
    <source>
        <strain evidence="2">ag22IC4-189</strain>
    </source>
</reference>
<sequence length="170" mass="18715">MQVLITHENIDGIAEGLARGNQRAGRSRRNLVGSQTLWNLQVAHNRPTIALPAPDRGLFPSRFKPDEIEPAAQFLGNGKDAAGISHELQVILHDDQWHPSLNAVLPQQKMTCVAANFARHMGTSMLDEESAGAESGHHRVRYVTPIDCIEEPKIPPQPRELFTDGGATFE</sequence>
<comment type="caution">
    <text evidence="1">The sequence shown here is derived from an EMBL/GenBank/DDBJ whole genome shotgun (WGS) entry which is preliminary data.</text>
</comment>
<dbReference type="EMBL" id="JBAKFF010000001">
    <property type="protein sequence ID" value="MEX0431346.1"/>
    <property type="molecule type" value="Genomic_DNA"/>
</dbReference>
<accession>A0ABV3T831</accession>
<protein>
    <submittedName>
        <fullName evidence="1">Uncharacterized protein</fullName>
    </submittedName>
</protein>
<dbReference type="Proteomes" id="UP001556637">
    <property type="component" value="Unassembled WGS sequence"/>
</dbReference>
<keyword evidence="2" id="KW-1185">Reference proteome</keyword>
<name>A0ABV3T831_9GAMM</name>
<proteinExistence type="predicted"/>
<organism evidence="1 2">
    <name type="scientific">Spiribacter insolitus</name>
    <dbReference type="NCBI Taxonomy" id="3122417"/>
    <lineage>
        <taxon>Bacteria</taxon>
        <taxon>Pseudomonadati</taxon>
        <taxon>Pseudomonadota</taxon>
        <taxon>Gammaproteobacteria</taxon>
        <taxon>Chromatiales</taxon>
        <taxon>Ectothiorhodospiraceae</taxon>
        <taxon>Spiribacter</taxon>
    </lineage>
</organism>
<evidence type="ECO:0000313" key="2">
    <source>
        <dbReference type="Proteomes" id="UP001556637"/>
    </source>
</evidence>